<dbReference type="InParanoid" id="U5DS55"/>
<feature type="transmembrane region" description="Helical" evidence="1">
    <location>
        <begin position="29"/>
        <end position="47"/>
    </location>
</feature>
<keyword evidence="1" id="KW-0812">Transmembrane</keyword>
<evidence type="ECO:0000256" key="1">
    <source>
        <dbReference type="SAM" id="Phobius"/>
    </source>
</evidence>
<evidence type="ECO:0000313" key="3">
    <source>
        <dbReference type="Proteomes" id="UP000016960"/>
    </source>
</evidence>
<reference evidence="2 3" key="1">
    <citation type="submission" date="2013-05" db="EMBL/GenBank/DDBJ databases">
        <title>Draft genome sequence of Rubidibacter lacunae KORDI 51-2.</title>
        <authorList>
            <person name="Choi D.H."/>
            <person name="Noh J.H."/>
            <person name="Kwon K.-K."/>
            <person name="Lee J.-H."/>
            <person name="Ryu J.-Y."/>
        </authorList>
    </citation>
    <scope>NUCLEOTIDE SEQUENCE [LARGE SCALE GENOMIC DNA]</scope>
    <source>
        <strain evidence="2 3">KORDI 51-2</strain>
    </source>
</reference>
<keyword evidence="1" id="KW-1133">Transmembrane helix</keyword>
<proteinExistence type="predicted"/>
<dbReference type="AlphaFoldDB" id="U5DS55"/>
<gene>
    <name evidence="2" type="ORF">KR51_00008330</name>
</gene>
<dbReference type="Proteomes" id="UP000016960">
    <property type="component" value="Unassembled WGS sequence"/>
</dbReference>
<organism evidence="2 3">
    <name type="scientific">Rubidibacter lacunae KORDI 51-2</name>
    <dbReference type="NCBI Taxonomy" id="582515"/>
    <lineage>
        <taxon>Bacteria</taxon>
        <taxon>Bacillati</taxon>
        <taxon>Cyanobacteriota</taxon>
        <taxon>Cyanophyceae</taxon>
        <taxon>Oscillatoriophycideae</taxon>
        <taxon>Chroococcales</taxon>
        <taxon>Aphanothecaceae</taxon>
        <taxon>Rubidibacter</taxon>
    </lineage>
</organism>
<sequence length="70" mass="7597">MLTSCMQAKLHGSPGRAPDTVEKKIDIRVAALTFVGSVCGMAIFTLVETTSFPEAIVRKSELSCLNWLLL</sequence>
<evidence type="ECO:0000313" key="2">
    <source>
        <dbReference type="EMBL" id="ERN42515.1"/>
    </source>
</evidence>
<accession>U5DS55</accession>
<comment type="caution">
    <text evidence="2">The sequence shown here is derived from an EMBL/GenBank/DDBJ whole genome shotgun (WGS) entry which is preliminary data.</text>
</comment>
<name>U5DS55_9CHRO</name>
<keyword evidence="1" id="KW-0472">Membrane</keyword>
<keyword evidence="3" id="KW-1185">Reference proteome</keyword>
<protein>
    <submittedName>
        <fullName evidence="2">Uncharacterized protein</fullName>
    </submittedName>
</protein>
<dbReference type="EMBL" id="ASSJ01000017">
    <property type="protein sequence ID" value="ERN42515.1"/>
    <property type="molecule type" value="Genomic_DNA"/>
</dbReference>